<name>A0A2N7VPY7_9BURK</name>
<dbReference type="Proteomes" id="UP000235347">
    <property type="component" value="Unassembled WGS sequence"/>
</dbReference>
<dbReference type="PANTHER" id="PTHR47619:SF1">
    <property type="entry name" value="EXODEOXYRIBONUCLEASE WALJ"/>
    <property type="match status" value="1"/>
</dbReference>
<organism evidence="2 3">
    <name type="scientific">Trinickia soli</name>
    <dbReference type="NCBI Taxonomy" id="380675"/>
    <lineage>
        <taxon>Bacteria</taxon>
        <taxon>Pseudomonadati</taxon>
        <taxon>Pseudomonadota</taxon>
        <taxon>Betaproteobacteria</taxon>
        <taxon>Burkholderiales</taxon>
        <taxon>Burkholderiaceae</taxon>
        <taxon>Trinickia</taxon>
    </lineage>
</organism>
<evidence type="ECO:0000313" key="3">
    <source>
        <dbReference type="Proteomes" id="UP000235347"/>
    </source>
</evidence>
<dbReference type="InterPro" id="IPR052533">
    <property type="entry name" value="WalJ/YycJ-like"/>
</dbReference>
<feature type="domain" description="Metallo-beta-lactamase" evidence="1">
    <location>
        <begin position="11"/>
        <end position="190"/>
    </location>
</feature>
<dbReference type="SMART" id="SM00849">
    <property type="entry name" value="Lactamase_B"/>
    <property type="match status" value="1"/>
</dbReference>
<accession>A0A2N7VPY7</accession>
<evidence type="ECO:0000313" key="2">
    <source>
        <dbReference type="EMBL" id="PMS19229.1"/>
    </source>
</evidence>
<dbReference type="Pfam" id="PF12706">
    <property type="entry name" value="Lactamase_B_2"/>
    <property type="match status" value="1"/>
</dbReference>
<keyword evidence="2" id="KW-0378">Hydrolase</keyword>
<comment type="caution">
    <text evidence="2">The sequence shown here is derived from an EMBL/GenBank/DDBJ whole genome shotgun (WGS) entry which is preliminary data.</text>
</comment>
<proteinExistence type="predicted"/>
<dbReference type="InterPro" id="IPR001279">
    <property type="entry name" value="Metallo-B-lactamas"/>
</dbReference>
<keyword evidence="3" id="KW-1185">Reference proteome</keyword>
<gene>
    <name evidence="2" type="ORF">C0Z19_21585</name>
</gene>
<protein>
    <submittedName>
        <fullName evidence="2">MBL fold metallo-hydrolase</fullName>
    </submittedName>
</protein>
<dbReference type="PANTHER" id="PTHR47619">
    <property type="entry name" value="METALLO-HYDROLASE YYCJ-RELATED"/>
    <property type="match status" value="1"/>
</dbReference>
<sequence>MRFASLGSGSEGNALVVEAASGHTTTRVLLDCGFSAKELDRRLARLQLGIDALDAIVITHEHSDHIGSALTLARKWSLPLYMSWGTAKAVGAESADIDLHVLWGDETAAIGDLEVLPYTVPHDAREPLQFVFSDGVRRLGVLTDVGTSTPHITAMLSGCDALVLECNHDARMLATSRYPQSLKARIGGSHGHLSNDAAAEILAALDRSRLTHVVAAHLSQQNNLPELAQAALANVLGSAQEEVRVASQELGFDWIGCGAA</sequence>
<reference evidence="2 3" key="1">
    <citation type="submission" date="2018-01" db="EMBL/GenBank/DDBJ databases">
        <title>Whole genome analyses suggest that Burkholderia sensu lato contains two further novel genera in the rhizoxinica-symbiotica group Mycetohabitans gen. nov., and Trinickia gen. nov.: implications for the evolution of diazotrophy and nodulation in the Burkholderiaceae.</title>
        <authorList>
            <person name="Estrada-de los Santos P."/>
            <person name="Palmer M."/>
            <person name="Chavez-Ramirez B."/>
            <person name="Beukes C."/>
            <person name="Steenkamp E.T."/>
            <person name="Hirsch A.M."/>
            <person name="Manyaka P."/>
            <person name="Maluk M."/>
            <person name="Lafos M."/>
            <person name="Crook M."/>
            <person name="Gross E."/>
            <person name="Simon M.F."/>
            <person name="Bueno dos Reis Junior F."/>
            <person name="Poole P.S."/>
            <person name="Venter S.N."/>
            <person name="James E.K."/>
        </authorList>
    </citation>
    <scope>NUCLEOTIDE SEQUENCE [LARGE SCALE GENOMIC DNA]</scope>
    <source>
        <strain evidence="2 3">GP25-8</strain>
    </source>
</reference>
<dbReference type="EMBL" id="PNYB01000022">
    <property type="protein sequence ID" value="PMS19229.1"/>
    <property type="molecule type" value="Genomic_DNA"/>
</dbReference>
<evidence type="ECO:0000259" key="1">
    <source>
        <dbReference type="SMART" id="SM00849"/>
    </source>
</evidence>
<dbReference type="AlphaFoldDB" id="A0A2N7VPY7"/>
<dbReference type="SUPFAM" id="SSF56281">
    <property type="entry name" value="Metallo-hydrolase/oxidoreductase"/>
    <property type="match status" value="1"/>
</dbReference>
<dbReference type="GO" id="GO:0016787">
    <property type="term" value="F:hydrolase activity"/>
    <property type="evidence" value="ECO:0007669"/>
    <property type="project" value="UniProtKB-KW"/>
</dbReference>
<dbReference type="Gene3D" id="3.60.15.10">
    <property type="entry name" value="Ribonuclease Z/Hydroxyacylglutathione hydrolase-like"/>
    <property type="match status" value="1"/>
</dbReference>
<dbReference type="RefSeq" id="WP_102611877.1">
    <property type="nucleotide sequence ID" value="NZ_CADIKD010000002.1"/>
</dbReference>
<dbReference type="InterPro" id="IPR036866">
    <property type="entry name" value="RibonucZ/Hydroxyglut_hydro"/>
</dbReference>